<feature type="transmembrane region" description="Helical" evidence="6">
    <location>
        <begin position="6"/>
        <end position="28"/>
    </location>
</feature>
<sequence>MELGVILAFWGVAMIIIVVPGADWAYAITGGMHHRATPAVLGMLTGHSIGILVVAAGVGAVVAAHPAALAVLTLGGAAYLMYLGAGSLLRPGSVGHGAVGAGSGWSWWMKGVGVSGMNPKVLLLFLAILPQFTHATAAWPVGGQMLLLGGIHLVSTAAVYFAVGFSASAVLSSRPAAARLVSRLSGGAMLLIGAGLLTDQFLH</sequence>
<feature type="transmembrane region" description="Helical" evidence="6">
    <location>
        <begin position="145"/>
        <end position="168"/>
    </location>
</feature>
<feature type="transmembrane region" description="Helical" evidence="6">
    <location>
        <begin position="121"/>
        <end position="139"/>
    </location>
</feature>
<evidence type="ECO:0000256" key="3">
    <source>
        <dbReference type="ARBA" id="ARBA00022692"/>
    </source>
</evidence>
<reference evidence="7 8" key="1">
    <citation type="submission" date="2021-07" db="EMBL/GenBank/DDBJ databases">
        <title>complete genome sequencing of Tessaracoccus sp.J1M15.</title>
        <authorList>
            <person name="Bae J.-W."/>
            <person name="Kim D.-y."/>
        </authorList>
    </citation>
    <scope>NUCLEOTIDE SEQUENCE [LARGE SCALE GENOMIC DNA]</scope>
    <source>
        <strain evidence="7 8">J1M15</strain>
    </source>
</reference>
<comment type="subcellular location">
    <subcellularLocation>
        <location evidence="1">Cell membrane</location>
        <topology evidence="1">Multi-pass membrane protein</topology>
    </subcellularLocation>
</comment>
<keyword evidence="8" id="KW-1185">Reference proteome</keyword>
<dbReference type="Proteomes" id="UP000824504">
    <property type="component" value="Chromosome"/>
</dbReference>
<gene>
    <name evidence="7" type="ORF">KDB89_02455</name>
</gene>
<name>A0ABX8SJ08_9ACTN</name>
<evidence type="ECO:0000313" key="8">
    <source>
        <dbReference type="Proteomes" id="UP000824504"/>
    </source>
</evidence>
<evidence type="ECO:0000256" key="1">
    <source>
        <dbReference type="ARBA" id="ARBA00004651"/>
    </source>
</evidence>
<keyword evidence="4 6" id="KW-1133">Transmembrane helix</keyword>
<organism evidence="7 8">
    <name type="scientific">Tessaracoccus palaemonis</name>
    <dbReference type="NCBI Taxonomy" id="2829499"/>
    <lineage>
        <taxon>Bacteria</taxon>
        <taxon>Bacillati</taxon>
        <taxon>Actinomycetota</taxon>
        <taxon>Actinomycetes</taxon>
        <taxon>Propionibacteriales</taxon>
        <taxon>Propionibacteriaceae</taxon>
        <taxon>Tessaracoccus</taxon>
    </lineage>
</organism>
<feature type="transmembrane region" description="Helical" evidence="6">
    <location>
        <begin position="180"/>
        <end position="198"/>
    </location>
</feature>
<protein>
    <submittedName>
        <fullName evidence="7">LysE family translocator</fullName>
    </submittedName>
</protein>
<dbReference type="Pfam" id="PF01810">
    <property type="entry name" value="LysE"/>
    <property type="match status" value="1"/>
</dbReference>
<evidence type="ECO:0000256" key="6">
    <source>
        <dbReference type="SAM" id="Phobius"/>
    </source>
</evidence>
<dbReference type="PANTHER" id="PTHR30086:SF20">
    <property type="entry name" value="ARGININE EXPORTER PROTEIN ARGO-RELATED"/>
    <property type="match status" value="1"/>
</dbReference>
<keyword evidence="2" id="KW-1003">Cell membrane</keyword>
<dbReference type="RefSeq" id="WP_219083206.1">
    <property type="nucleotide sequence ID" value="NZ_CP079216.1"/>
</dbReference>
<dbReference type="PANTHER" id="PTHR30086">
    <property type="entry name" value="ARGININE EXPORTER PROTEIN ARGO"/>
    <property type="match status" value="1"/>
</dbReference>
<evidence type="ECO:0000256" key="2">
    <source>
        <dbReference type="ARBA" id="ARBA00022475"/>
    </source>
</evidence>
<dbReference type="EMBL" id="CP079216">
    <property type="protein sequence ID" value="QXT63366.1"/>
    <property type="molecule type" value="Genomic_DNA"/>
</dbReference>
<proteinExistence type="predicted"/>
<feature type="transmembrane region" description="Helical" evidence="6">
    <location>
        <begin position="49"/>
        <end position="82"/>
    </location>
</feature>
<dbReference type="InterPro" id="IPR001123">
    <property type="entry name" value="LeuE-type"/>
</dbReference>
<evidence type="ECO:0000313" key="7">
    <source>
        <dbReference type="EMBL" id="QXT63366.1"/>
    </source>
</evidence>
<evidence type="ECO:0000256" key="4">
    <source>
        <dbReference type="ARBA" id="ARBA00022989"/>
    </source>
</evidence>
<evidence type="ECO:0000256" key="5">
    <source>
        <dbReference type="ARBA" id="ARBA00023136"/>
    </source>
</evidence>
<accession>A0ABX8SJ08</accession>
<keyword evidence="5 6" id="KW-0472">Membrane</keyword>
<keyword evidence="3 6" id="KW-0812">Transmembrane</keyword>